<dbReference type="Proteomes" id="UP001175353">
    <property type="component" value="Unassembled WGS sequence"/>
</dbReference>
<gene>
    <name evidence="2" type="ORF">LTR91_012035</name>
</gene>
<feature type="region of interest" description="Disordered" evidence="1">
    <location>
        <begin position="106"/>
        <end position="163"/>
    </location>
</feature>
<reference evidence="2" key="1">
    <citation type="submission" date="2023-06" db="EMBL/GenBank/DDBJ databases">
        <title>Black Yeasts Isolated from many extreme environments.</title>
        <authorList>
            <person name="Coleine C."/>
            <person name="Stajich J.E."/>
            <person name="Selbmann L."/>
        </authorList>
    </citation>
    <scope>NUCLEOTIDE SEQUENCE</scope>
    <source>
        <strain evidence="2">CCFEE 5200</strain>
    </source>
</reference>
<feature type="compositionally biased region" description="Polar residues" evidence="1">
    <location>
        <begin position="232"/>
        <end position="245"/>
    </location>
</feature>
<evidence type="ECO:0000313" key="3">
    <source>
        <dbReference type="Proteomes" id="UP001175353"/>
    </source>
</evidence>
<feature type="compositionally biased region" description="Basic and acidic residues" evidence="1">
    <location>
        <begin position="261"/>
        <end position="270"/>
    </location>
</feature>
<sequence length="306" mass="33571">MPHTIKFYVKPVSQVFAEQAATDGLCGDVSHTEKCHIMKCTLPKDMAVRKTNASYCIIHADSVPGTVLGRQPRRLAPTFQSREFLFEVRRQFYGVGAAIAGVDYVPSTSRRESKSSSTPTPAPPSNNVRDSRPLRESRATPSSGTPKPESVSMPTAGPPIQSTARARTLTVDLRASIEETLHWVLDQNRVRPSKEDDVQATTAITALEKPAAANRHVMPSSIVSTAVPDQVPTKSNDTSKVTAKQTTEEAVRDPPVTTVAPEKEADRYDVTEEDDWEVVNLPKEEARAKVSFGRTLASRFFGSRLR</sequence>
<accession>A0AAN6KGA2</accession>
<name>A0AAN6KGA2_9PEZI</name>
<dbReference type="EMBL" id="JAUJLE010000113">
    <property type="protein sequence ID" value="KAK0981178.1"/>
    <property type="molecule type" value="Genomic_DNA"/>
</dbReference>
<dbReference type="AlphaFoldDB" id="A0AAN6KGA2"/>
<protein>
    <submittedName>
        <fullName evidence="2">Uncharacterized protein</fullName>
    </submittedName>
</protein>
<feature type="compositionally biased region" description="Basic and acidic residues" evidence="1">
    <location>
        <begin position="129"/>
        <end position="138"/>
    </location>
</feature>
<keyword evidence="3" id="KW-1185">Reference proteome</keyword>
<feature type="region of interest" description="Disordered" evidence="1">
    <location>
        <begin position="227"/>
        <end position="271"/>
    </location>
</feature>
<proteinExistence type="predicted"/>
<comment type="caution">
    <text evidence="2">The sequence shown here is derived from an EMBL/GenBank/DDBJ whole genome shotgun (WGS) entry which is preliminary data.</text>
</comment>
<evidence type="ECO:0000256" key="1">
    <source>
        <dbReference type="SAM" id="MobiDB-lite"/>
    </source>
</evidence>
<organism evidence="2 3">
    <name type="scientific">Friedmanniomyces endolithicus</name>
    <dbReference type="NCBI Taxonomy" id="329885"/>
    <lineage>
        <taxon>Eukaryota</taxon>
        <taxon>Fungi</taxon>
        <taxon>Dikarya</taxon>
        <taxon>Ascomycota</taxon>
        <taxon>Pezizomycotina</taxon>
        <taxon>Dothideomycetes</taxon>
        <taxon>Dothideomycetidae</taxon>
        <taxon>Mycosphaerellales</taxon>
        <taxon>Teratosphaeriaceae</taxon>
        <taxon>Friedmanniomyces</taxon>
    </lineage>
</organism>
<evidence type="ECO:0000313" key="2">
    <source>
        <dbReference type="EMBL" id="KAK0981178.1"/>
    </source>
</evidence>